<evidence type="ECO:0000256" key="2">
    <source>
        <dbReference type="ARBA" id="ARBA00022747"/>
    </source>
</evidence>
<dbReference type="InterPro" id="IPR000055">
    <property type="entry name" value="Restrct_endonuc_typeI_TRD"/>
</dbReference>
<comment type="similarity">
    <text evidence="1">Belongs to the type-I restriction system S methylase family.</text>
</comment>
<reference evidence="5 6" key="1">
    <citation type="submission" date="2023-08" db="EMBL/GenBank/DDBJ databases">
        <authorList>
            <person name="Folkvardsen B D."/>
            <person name="Norman A."/>
        </authorList>
    </citation>
    <scope>NUCLEOTIDE SEQUENCE [LARGE SCALE GENOMIC DNA]</scope>
    <source>
        <strain evidence="5 6">Mu0053</strain>
    </source>
</reference>
<keyword evidence="2" id="KW-0680">Restriction system</keyword>
<protein>
    <submittedName>
        <fullName evidence="5">Restriction endonuclease subunit S</fullName>
        <ecNumber evidence="5">3.1.21.-</ecNumber>
    </submittedName>
</protein>
<dbReference type="GO" id="GO:0004519">
    <property type="term" value="F:endonuclease activity"/>
    <property type="evidence" value="ECO:0007669"/>
    <property type="project" value="UniProtKB-KW"/>
</dbReference>
<keyword evidence="5" id="KW-0540">Nuclease</keyword>
<evidence type="ECO:0000256" key="3">
    <source>
        <dbReference type="ARBA" id="ARBA00023125"/>
    </source>
</evidence>
<dbReference type="Gene3D" id="3.90.220.20">
    <property type="entry name" value="DNA methylase specificity domains"/>
    <property type="match status" value="2"/>
</dbReference>
<keyword evidence="5" id="KW-0378">Hydrolase</keyword>
<gene>
    <name evidence="5" type="ORF">MU0053_000026</name>
</gene>
<keyword evidence="5" id="KW-0255">Endonuclease</keyword>
<dbReference type="SUPFAM" id="SSF116734">
    <property type="entry name" value="DNA methylase specificity domain"/>
    <property type="match status" value="2"/>
</dbReference>
<dbReference type="PANTHER" id="PTHR30408:SF12">
    <property type="entry name" value="TYPE I RESTRICTION ENZYME MJAVIII SPECIFICITY SUBUNIT"/>
    <property type="match status" value="1"/>
</dbReference>
<name>A0ABM9L7X8_9MYCO</name>
<dbReference type="Pfam" id="PF01420">
    <property type="entry name" value="Methylase_S"/>
    <property type="match status" value="2"/>
</dbReference>
<evidence type="ECO:0000256" key="1">
    <source>
        <dbReference type="ARBA" id="ARBA00010923"/>
    </source>
</evidence>
<feature type="domain" description="Type I restriction modification DNA specificity" evidence="4">
    <location>
        <begin position="2"/>
        <end position="174"/>
    </location>
</feature>
<dbReference type="GO" id="GO:0016787">
    <property type="term" value="F:hydrolase activity"/>
    <property type="evidence" value="ECO:0007669"/>
    <property type="project" value="UniProtKB-KW"/>
</dbReference>
<dbReference type="PANTHER" id="PTHR30408">
    <property type="entry name" value="TYPE-1 RESTRICTION ENZYME ECOKI SPECIFICITY PROTEIN"/>
    <property type="match status" value="1"/>
</dbReference>
<dbReference type="CDD" id="cd17249">
    <property type="entry name" value="RMtype1_S_EcoR124I-TRD2-CR2_like"/>
    <property type="match status" value="1"/>
</dbReference>
<proteinExistence type="inferred from homology"/>
<evidence type="ECO:0000313" key="6">
    <source>
        <dbReference type="Proteomes" id="UP001190465"/>
    </source>
</evidence>
<evidence type="ECO:0000259" key="4">
    <source>
        <dbReference type="Pfam" id="PF01420"/>
    </source>
</evidence>
<organism evidence="5 6">
    <name type="scientific">[Mycobacterium] burgundiense</name>
    <dbReference type="NCBI Taxonomy" id="3064286"/>
    <lineage>
        <taxon>Bacteria</taxon>
        <taxon>Bacillati</taxon>
        <taxon>Actinomycetota</taxon>
        <taxon>Actinomycetes</taxon>
        <taxon>Mycobacteriales</taxon>
        <taxon>Mycobacteriaceae</taxon>
        <taxon>Mycolicibacterium</taxon>
    </lineage>
</organism>
<evidence type="ECO:0000313" key="5">
    <source>
        <dbReference type="EMBL" id="CAJ1494390.1"/>
    </source>
</evidence>
<dbReference type="InterPro" id="IPR052021">
    <property type="entry name" value="Type-I_RS_S_subunit"/>
</dbReference>
<dbReference type="InterPro" id="IPR044946">
    <property type="entry name" value="Restrct_endonuc_typeI_TRD_sf"/>
</dbReference>
<dbReference type="RefSeq" id="WP_308480418.1">
    <property type="nucleotide sequence ID" value="NZ_OY726397.1"/>
</dbReference>
<keyword evidence="3" id="KW-0238">DNA-binding</keyword>
<dbReference type="EMBL" id="OY726397">
    <property type="protein sequence ID" value="CAJ1494390.1"/>
    <property type="molecule type" value="Genomic_DNA"/>
</dbReference>
<accession>A0ABM9L7X8</accession>
<dbReference type="Proteomes" id="UP001190465">
    <property type="component" value="Chromosome"/>
</dbReference>
<sequence length="396" mass="43799">MTWPTVSLGDCGEIQGGLQVTSKRDSLPLSRPYLRVANVYRGRLDLTEIKTICATQTEIDRTRLEPGDLLFVEGHGNPEEVGRVAMWNGSVPDCVHQNHLIRVRLDRNVLIPEFAARWFNSPAGASHFRRAGKTTSGLNTISTHTVRSAVTPLPPLDEQRRIAAILDRVDELDLSRRAVDERIDEVPTAIFFEMFGDPAAASARDTEPLGELVTLRGGGTPSKANPANWKGELPWFSPKDLKRKFLFDSIDHVSETVLDSTSLKAIPRDTILIVVRGMILAHTVPISIVKTRCTINQDLKALIPRVEIDPLFLHTALAIQHARILDSVSTAAHGTKRLDVEDLKAVRIPRPTAGAQTEFIERVNQVEDIARAAASQAKTINELFRSLQSRAFSGQL</sequence>
<feature type="domain" description="Type I restriction modification DNA specificity" evidence="4">
    <location>
        <begin position="208"/>
        <end position="368"/>
    </location>
</feature>
<keyword evidence="6" id="KW-1185">Reference proteome</keyword>
<dbReference type="EC" id="3.1.21.-" evidence="5"/>
<dbReference type="CDD" id="cd17253">
    <property type="entry name" value="RMtype1_S_Eco933I-TRD2-CR2_like"/>
    <property type="match status" value="1"/>
</dbReference>